<dbReference type="OrthoDB" id="5795846at2"/>
<organism evidence="1 2">
    <name type="scientific">Vibrio inusitatus NBRC 102082</name>
    <dbReference type="NCBI Taxonomy" id="1219070"/>
    <lineage>
        <taxon>Bacteria</taxon>
        <taxon>Pseudomonadati</taxon>
        <taxon>Pseudomonadota</taxon>
        <taxon>Gammaproteobacteria</taxon>
        <taxon>Vibrionales</taxon>
        <taxon>Vibrionaceae</taxon>
        <taxon>Vibrio</taxon>
    </lineage>
</organism>
<reference evidence="1 2" key="1">
    <citation type="submission" date="2019-06" db="EMBL/GenBank/DDBJ databases">
        <title>Whole genome shotgun sequence of Vibrio inusitatus NBRC 102082.</title>
        <authorList>
            <person name="Hosoyama A."/>
            <person name="Uohara A."/>
            <person name="Ohji S."/>
            <person name="Ichikawa N."/>
        </authorList>
    </citation>
    <scope>NUCLEOTIDE SEQUENCE [LARGE SCALE GENOMIC DNA]</scope>
    <source>
        <strain evidence="1 2">NBRC 102082</strain>
    </source>
</reference>
<dbReference type="NCBIfam" id="TIGR02444">
    <property type="entry name" value="TIGR02444 family protein"/>
    <property type="match status" value="1"/>
</dbReference>
<name>A0A4Y3HW75_9VIBR</name>
<evidence type="ECO:0000313" key="2">
    <source>
        <dbReference type="Proteomes" id="UP000318717"/>
    </source>
</evidence>
<accession>A0A4Y3HW75</accession>
<protein>
    <submittedName>
        <fullName evidence="1">TIGR02444 family protein</fullName>
    </submittedName>
</protein>
<dbReference type="RefSeq" id="WP_141345677.1">
    <property type="nucleotide sequence ID" value="NZ_BJLF01000009.1"/>
</dbReference>
<dbReference type="InterPro" id="IPR012659">
    <property type="entry name" value="CHP02444"/>
</dbReference>
<gene>
    <name evidence="1" type="ORF">VIN01S_21700</name>
</gene>
<comment type="caution">
    <text evidence="1">The sequence shown here is derived from an EMBL/GenBank/DDBJ whole genome shotgun (WGS) entry which is preliminary data.</text>
</comment>
<dbReference type="Pfam" id="PF09523">
    <property type="entry name" value="DUF2390"/>
    <property type="match status" value="1"/>
</dbReference>
<dbReference type="Proteomes" id="UP000318717">
    <property type="component" value="Unassembled WGS sequence"/>
</dbReference>
<keyword evidence="2" id="KW-1185">Reference proteome</keyword>
<dbReference type="AlphaFoldDB" id="A0A4Y3HW75"/>
<proteinExistence type="predicted"/>
<evidence type="ECO:0000313" key="1">
    <source>
        <dbReference type="EMBL" id="GEA51366.1"/>
    </source>
</evidence>
<sequence length="154" mass="18321">MNNNTPNNNLTIESLWQFSLQYYSMREIKEACLNLQNHFHGNVNLLLALKWLDEHRLTFPSSQWPQVIQSLGRTEALLLHFRELRRKSKQHLPESLYRDSLQFELQLERQQQADIIDIIHRIELSKVEAPHLVDDYCHQLGAEHLAVIFNKQRL</sequence>
<dbReference type="EMBL" id="BJLF01000009">
    <property type="protein sequence ID" value="GEA51366.1"/>
    <property type="molecule type" value="Genomic_DNA"/>
</dbReference>